<feature type="region of interest" description="Disordered" evidence="1">
    <location>
        <begin position="605"/>
        <end position="627"/>
    </location>
</feature>
<dbReference type="Pfam" id="PF00581">
    <property type="entry name" value="Rhodanese"/>
    <property type="match status" value="1"/>
</dbReference>
<dbReference type="OrthoDB" id="292964at2759"/>
<dbReference type="Proteomes" id="UP000696573">
    <property type="component" value="Unassembled WGS sequence"/>
</dbReference>
<feature type="region of interest" description="Disordered" evidence="1">
    <location>
        <begin position="1"/>
        <end position="46"/>
    </location>
</feature>
<feature type="compositionally biased region" description="Polar residues" evidence="1">
    <location>
        <begin position="155"/>
        <end position="173"/>
    </location>
</feature>
<protein>
    <submittedName>
        <fullName evidence="4">Uncharacterized protein</fullName>
    </submittedName>
</protein>
<dbReference type="PANTHER" id="PTHR24006">
    <property type="entry name" value="UBIQUITIN CARBOXYL-TERMINAL HYDROLASE"/>
    <property type="match status" value="1"/>
</dbReference>
<dbReference type="Pfam" id="PF00443">
    <property type="entry name" value="UCH"/>
    <property type="match status" value="1"/>
</dbReference>
<dbReference type="Gene3D" id="1.20.58.80">
    <property type="entry name" value="Phosphotransferase system, lactose/cellobiose-type IIA subunit"/>
    <property type="match status" value="1"/>
</dbReference>
<dbReference type="GO" id="GO:0005634">
    <property type="term" value="C:nucleus"/>
    <property type="evidence" value="ECO:0007669"/>
    <property type="project" value="TreeGrafter"/>
</dbReference>
<dbReference type="InterPro" id="IPR001394">
    <property type="entry name" value="Peptidase_C19_UCH"/>
</dbReference>
<feature type="compositionally biased region" description="Polar residues" evidence="1">
    <location>
        <begin position="211"/>
        <end position="228"/>
    </location>
</feature>
<dbReference type="InterPro" id="IPR036873">
    <property type="entry name" value="Rhodanese-like_dom_sf"/>
</dbReference>
<dbReference type="GO" id="GO:0016579">
    <property type="term" value="P:protein deubiquitination"/>
    <property type="evidence" value="ECO:0007669"/>
    <property type="project" value="InterPro"/>
</dbReference>
<gene>
    <name evidence="4" type="ORF">CRHIZ90672A_00009226</name>
</gene>
<feature type="compositionally biased region" description="Low complexity" evidence="1">
    <location>
        <begin position="315"/>
        <end position="326"/>
    </location>
</feature>
<name>A0A9N9V874_9HYPO</name>
<dbReference type="InterPro" id="IPR050164">
    <property type="entry name" value="Peptidase_C19"/>
</dbReference>
<accession>A0A9N9V874</accession>
<dbReference type="GO" id="GO:0004843">
    <property type="term" value="F:cysteine-type deubiquitinase activity"/>
    <property type="evidence" value="ECO:0007669"/>
    <property type="project" value="InterPro"/>
</dbReference>
<dbReference type="PROSITE" id="PS50235">
    <property type="entry name" value="USP_3"/>
    <property type="match status" value="1"/>
</dbReference>
<dbReference type="PROSITE" id="PS50206">
    <property type="entry name" value="RHODANESE_3"/>
    <property type="match status" value="1"/>
</dbReference>
<feature type="region of interest" description="Disordered" evidence="1">
    <location>
        <begin position="148"/>
        <end position="268"/>
    </location>
</feature>
<dbReference type="EMBL" id="CABFNQ020000533">
    <property type="protein sequence ID" value="CAH0018541.1"/>
    <property type="molecule type" value="Genomic_DNA"/>
</dbReference>
<feature type="compositionally biased region" description="Pro residues" evidence="1">
    <location>
        <begin position="607"/>
        <end position="619"/>
    </location>
</feature>
<dbReference type="PANTHER" id="PTHR24006:SF937">
    <property type="entry name" value="UBIQUITIN CARBOXYL-TERMINAL HYDROLASE"/>
    <property type="match status" value="1"/>
</dbReference>
<evidence type="ECO:0000259" key="2">
    <source>
        <dbReference type="PROSITE" id="PS50206"/>
    </source>
</evidence>
<dbReference type="SUPFAM" id="SSF52821">
    <property type="entry name" value="Rhodanese/Cell cycle control phosphatase"/>
    <property type="match status" value="1"/>
</dbReference>
<feature type="region of interest" description="Disordered" evidence="1">
    <location>
        <begin position="302"/>
        <end position="367"/>
    </location>
</feature>
<feature type="compositionally biased region" description="Polar residues" evidence="1">
    <location>
        <begin position="352"/>
        <end position="366"/>
    </location>
</feature>
<dbReference type="Gene3D" id="3.40.250.10">
    <property type="entry name" value="Rhodanese-like domain"/>
    <property type="match status" value="1"/>
</dbReference>
<organism evidence="4 5">
    <name type="scientific">Clonostachys rhizophaga</name>
    <dbReference type="NCBI Taxonomy" id="160324"/>
    <lineage>
        <taxon>Eukaryota</taxon>
        <taxon>Fungi</taxon>
        <taxon>Dikarya</taxon>
        <taxon>Ascomycota</taxon>
        <taxon>Pezizomycotina</taxon>
        <taxon>Sordariomycetes</taxon>
        <taxon>Hypocreomycetidae</taxon>
        <taxon>Hypocreales</taxon>
        <taxon>Bionectriaceae</taxon>
        <taxon>Clonostachys</taxon>
    </lineage>
</organism>
<dbReference type="InterPro" id="IPR028889">
    <property type="entry name" value="USP"/>
</dbReference>
<dbReference type="SMART" id="SM00450">
    <property type="entry name" value="RHOD"/>
    <property type="match status" value="1"/>
</dbReference>
<dbReference type="Gene3D" id="3.90.70.10">
    <property type="entry name" value="Cysteine proteinases"/>
    <property type="match status" value="1"/>
</dbReference>
<reference evidence="4" key="1">
    <citation type="submission" date="2021-10" db="EMBL/GenBank/DDBJ databases">
        <authorList>
            <person name="Piombo E."/>
        </authorList>
    </citation>
    <scope>NUCLEOTIDE SEQUENCE</scope>
</reference>
<sequence>MTSAVGPNPAPVGPGGFRLDPSNEHNREFPMANHGAGHGGPPHGAAPLPHVDDITVVPKDIDPNQSMKKLLETAEVSLRSAEVSRSFGRPANALRDYVKAYYIVVVTVKKHSDYHALHSGRSELNRQHTSLLRKIDQLHPEYERIKQDIKEDNSKTGVQPASRQGTLSRSSADIPSGSRPAPSHNTAVNGGQAKAKPVVHPKPQALHGNVINGSHSKSQSISSVNQDSLAARFSALRGPSASPGQDPRIKTHPIQAQQPPKPAGPREMPISPKVNASIGAMPSFPKMPAAIYSPVRGNMSEETARLPTSTPRGFSRTNSASSTPSTTPQPPSKDYFSPTFTHAFTSDPPALTRTSTGVSSAMSSPRRSLDVAPGELITAQELFQFMKVKGSLLIIDIRSRQEFDDGHIMTTSIICIEPDILARENITCDDISESLVLSPNHEKQMFDKRHEFDLVVIYDESSRRLPSPPRSAEDMAIMSLHRALVHLSYGKELRQAPKLLKGGIDSWVDLLGPSSLQYTSESSSNTARLIHERGGSLSRRKSKYLVKPMKPDDVKAWQETLDNDNLQTASSPNLYRSTEEFMRRFPAVSLEQESMTAPVARVEQPIYPEPPTRPPPPIPNRANQFGDLPAPPTRPAPAIPRPSHSGLAIGSAGNNNNTRQEVIEQPAPDNNFRHYTGLSNPHNWCYANSVLQALLASESGKELLNSEWKQRYHVPKKKNEKSEQPQLMMQILSNLFHWMSAGNFKAMKAGTLMNYSRHVSNQARSDEVFGDHKQHDAQEFMSFVLTHLDDETNVYRDREGYPAAPKTSGQLLLQAAVQYWNNHLSYSSSLVDKYWRTIELSTVMCHSCQTRTYSWNTVDSINCSVGQGDTTLEKILSSHTQGNDLDDYRCDTCHANRRATQSFSYPRMPSVLCVVLKRFGHDGYGATKSLANITWDLNDLDMAPYFLHPSDCEYDGYIEDKAFTAPFRYECYAVVEHTGGSAQSGHYTAFVRDPRTHDPSAWLYCNDAYVDKVRMDNPNEKRRLFKDGNRVPYIAFFRRKGGS</sequence>
<evidence type="ECO:0000313" key="5">
    <source>
        <dbReference type="Proteomes" id="UP000696573"/>
    </source>
</evidence>
<dbReference type="InterPro" id="IPR001763">
    <property type="entry name" value="Rhodanese-like_dom"/>
</dbReference>
<dbReference type="SUPFAM" id="SSF54001">
    <property type="entry name" value="Cysteine proteinases"/>
    <property type="match status" value="1"/>
</dbReference>
<proteinExistence type="predicted"/>
<evidence type="ECO:0000259" key="3">
    <source>
        <dbReference type="PROSITE" id="PS50235"/>
    </source>
</evidence>
<evidence type="ECO:0000256" key="1">
    <source>
        <dbReference type="SAM" id="MobiDB-lite"/>
    </source>
</evidence>
<dbReference type="AlphaFoldDB" id="A0A9N9V874"/>
<keyword evidence="5" id="KW-1185">Reference proteome</keyword>
<evidence type="ECO:0000313" key="4">
    <source>
        <dbReference type="EMBL" id="CAH0018541.1"/>
    </source>
</evidence>
<comment type="caution">
    <text evidence="4">The sequence shown here is derived from an EMBL/GenBank/DDBJ whole genome shotgun (WGS) entry which is preliminary data.</text>
</comment>
<feature type="domain" description="USP" evidence="3">
    <location>
        <begin position="676"/>
        <end position="1040"/>
    </location>
</feature>
<feature type="domain" description="Rhodanese" evidence="2">
    <location>
        <begin position="388"/>
        <end position="516"/>
    </location>
</feature>
<dbReference type="GO" id="GO:0005829">
    <property type="term" value="C:cytosol"/>
    <property type="evidence" value="ECO:0007669"/>
    <property type="project" value="TreeGrafter"/>
</dbReference>
<dbReference type="InterPro" id="IPR038765">
    <property type="entry name" value="Papain-like_cys_pep_sf"/>
</dbReference>